<dbReference type="PANTHER" id="PTHR11328:SF24">
    <property type="entry name" value="MAJOR FACILITATOR SUPERFAMILY (MFS) PROFILE DOMAIN-CONTAINING PROTEIN"/>
    <property type="match status" value="1"/>
</dbReference>
<feature type="transmembrane region" description="Helical" evidence="1">
    <location>
        <begin position="88"/>
        <end position="113"/>
    </location>
</feature>
<feature type="transmembrane region" description="Helical" evidence="1">
    <location>
        <begin position="191"/>
        <end position="209"/>
    </location>
</feature>
<dbReference type="Gene3D" id="1.20.1250.20">
    <property type="entry name" value="MFS general substrate transporter like domains"/>
    <property type="match status" value="2"/>
</dbReference>
<dbReference type="Proteomes" id="UP000269974">
    <property type="component" value="Unassembled WGS sequence"/>
</dbReference>
<dbReference type="GO" id="GO:0005886">
    <property type="term" value="C:plasma membrane"/>
    <property type="evidence" value="ECO:0007669"/>
    <property type="project" value="TreeGrafter"/>
</dbReference>
<dbReference type="InterPro" id="IPR036259">
    <property type="entry name" value="MFS_trans_sf"/>
</dbReference>
<evidence type="ECO:0000313" key="3">
    <source>
        <dbReference type="Proteomes" id="UP000269974"/>
    </source>
</evidence>
<accession>A0A7Z9C8H5</accession>
<evidence type="ECO:0000313" key="2">
    <source>
        <dbReference type="EMBL" id="VDG76407.1"/>
    </source>
</evidence>
<comment type="caution">
    <text evidence="2">The sequence shown here is derived from an EMBL/GenBank/DDBJ whole genome shotgun (WGS) entry which is preliminary data.</text>
</comment>
<feature type="transmembrane region" description="Helical" evidence="1">
    <location>
        <begin position="215"/>
        <end position="238"/>
    </location>
</feature>
<dbReference type="PANTHER" id="PTHR11328">
    <property type="entry name" value="MAJOR FACILITATOR SUPERFAMILY DOMAIN-CONTAINING PROTEIN"/>
    <property type="match status" value="1"/>
</dbReference>
<gene>
    <name evidence="2" type="primary">yicJ</name>
    <name evidence="2" type="ORF">NCTC10327_01049</name>
</gene>
<keyword evidence="1" id="KW-0472">Membrane</keyword>
<feature type="transmembrane region" description="Helical" evidence="1">
    <location>
        <begin position="414"/>
        <end position="440"/>
    </location>
</feature>
<organism evidence="2 3">
    <name type="scientific">Actinobaculum suis</name>
    <dbReference type="NCBI Taxonomy" id="1657"/>
    <lineage>
        <taxon>Bacteria</taxon>
        <taxon>Bacillati</taxon>
        <taxon>Actinomycetota</taxon>
        <taxon>Actinomycetes</taxon>
        <taxon>Actinomycetales</taxon>
        <taxon>Actinomycetaceae</taxon>
        <taxon>Actinobaculum</taxon>
    </lineage>
</organism>
<dbReference type="GO" id="GO:0015293">
    <property type="term" value="F:symporter activity"/>
    <property type="evidence" value="ECO:0007669"/>
    <property type="project" value="InterPro"/>
</dbReference>
<name>A0A7Z9C8H5_9ACTO</name>
<reference evidence="2 3" key="1">
    <citation type="submission" date="2018-11" db="EMBL/GenBank/DDBJ databases">
        <authorList>
            <consortium name="Pathogen Informatics"/>
        </authorList>
    </citation>
    <scope>NUCLEOTIDE SEQUENCE [LARGE SCALE GENOMIC DNA]</scope>
    <source>
        <strain evidence="2 3">NCTC10327</strain>
    </source>
</reference>
<dbReference type="SUPFAM" id="SSF103473">
    <property type="entry name" value="MFS general substrate transporter"/>
    <property type="match status" value="1"/>
</dbReference>
<protein>
    <submittedName>
        <fullName evidence="2">Major facilitator family transporter</fullName>
    </submittedName>
</protein>
<sequence>MPARRVTYEKDNVMANEDVSLLEEKKRLQREYDKYKNLRVYTKKPVTMFRSVGFGTVDFMGGGWNTIISGLLLFFFSNYGGLTATQGGTILLVARIVDAIAAVFIGTITDNFYRTRLGKRFGRRHFFLLISAPLLAITFPFLWMTQKGFWYYLVIYLVIEILIALILIPWETLPTEMTDDYTERTKLSSTRMFLSATGTFAAFFIPAIVKQTGNPNAYLITGIVLGILYFLGVIFTYFTTWEKPLDPETIIKMESQPKFGFVGSIKHTWFEFISVFKLSSYVKHLGVYLFSYTGKDVYASALTFFTVYVIFQTEAQGLWLQAVSIVGLPVTVIAGFLMVRKGPRFLWSMSFSFILVSLLGVGLVYLLKPSNPFAWMLLTAVVYQAGRALLEFTPWNVYPFMPDVDYVMTREHRAGIYASVMTFFRKLTGALGTWIVGFIMDHTGYIKPLEAKDAAAAGFGQKFAGTADKYTNVDWEGYAQQLGHTPLTHVNGFEPCAMTADKCEVVQSAPAMHGIAFVTIILPAILIICAWIISRFVYLNKETHDILMAETKRLEEGGSKEDVTPETKKVLEDLTGHRYETLWPEVPLYARS</sequence>
<proteinExistence type="predicted"/>
<dbReference type="GO" id="GO:0008643">
    <property type="term" value="P:carbohydrate transport"/>
    <property type="evidence" value="ECO:0007669"/>
    <property type="project" value="InterPro"/>
</dbReference>
<keyword evidence="1" id="KW-1133">Transmembrane helix</keyword>
<feature type="transmembrane region" description="Helical" evidence="1">
    <location>
        <begin position="52"/>
        <end position="76"/>
    </location>
</feature>
<feature type="transmembrane region" description="Helical" evidence="1">
    <location>
        <begin position="346"/>
        <end position="367"/>
    </location>
</feature>
<feature type="transmembrane region" description="Helical" evidence="1">
    <location>
        <begin position="149"/>
        <end position="170"/>
    </location>
</feature>
<dbReference type="EMBL" id="UYIO01000001">
    <property type="protein sequence ID" value="VDG76407.1"/>
    <property type="molecule type" value="Genomic_DNA"/>
</dbReference>
<feature type="transmembrane region" description="Helical" evidence="1">
    <location>
        <begin position="125"/>
        <end position="143"/>
    </location>
</feature>
<feature type="transmembrane region" description="Helical" evidence="1">
    <location>
        <begin position="373"/>
        <end position="393"/>
    </location>
</feature>
<feature type="transmembrane region" description="Helical" evidence="1">
    <location>
        <begin position="317"/>
        <end position="339"/>
    </location>
</feature>
<feature type="transmembrane region" description="Helical" evidence="1">
    <location>
        <begin position="515"/>
        <end position="538"/>
    </location>
</feature>
<evidence type="ECO:0000256" key="1">
    <source>
        <dbReference type="SAM" id="Phobius"/>
    </source>
</evidence>
<dbReference type="AlphaFoldDB" id="A0A7Z9C8H5"/>
<feature type="transmembrane region" description="Helical" evidence="1">
    <location>
        <begin position="287"/>
        <end position="311"/>
    </location>
</feature>
<dbReference type="Pfam" id="PF13347">
    <property type="entry name" value="MFS_2"/>
    <property type="match status" value="1"/>
</dbReference>
<dbReference type="InterPro" id="IPR039672">
    <property type="entry name" value="MFS_2"/>
</dbReference>
<keyword evidence="1" id="KW-0812">Transmembrane</keyword>